<dbReference type="Gene3D" id="6.10.20.40">
    <property type="entry name" value="TEA/ATTS domain"/>
    <property type="match status" value="1"/>
</dbReference>
<evidence type="ECO:0000256" key="3">
    <source>
        <dbReference type="SAM" id="MobiDB-lite"/>
    </source>
</evidence>
<dbReference type="EMBL" id="KB445795">
    <property type="protein sequence ID" value="EMD38523.1"/>
    <property type="molecule type" value="Genomic_DNA"/>
</dbReference>
<evidence type="ECO:0000256" key="1">
    <source>
        <dbReference type="ARBA" id="ARBA00008421"/>
    </source>
</evidence>
<dbReference type="InterPro" id="IPR038096">
    <property type="entry name" value="TEA/ATTS_sf"/>
</dbReference>
<dbReference type="OrthoDB" id="10006572at2759"/>
<organism evidence="5 6">
    <name type="scientific">Ceriporiopsis subvermispora (strain B)</name>
    <name type="common">White-rot fungus</name>
    <name type="synonym">Gelatoporia subvermispora</name>
    <dbReference type="NCBI Taxonomy" id="914234"/>
    <lineage>
        <taxon>Eukaryota</taxon>
        <taxon>Fungi</taxon>
        <taxon>Dikarya</taxon>
        <taxon>Basidiomycota</taxon>
        <taxon>Agaricomycotina</taxon>
        <taxon>Agaricomycetes</taxon>
        <taxon>Polyporales</taxon>
        <taxon>Gelatoporiaceae</taxon>
        <taxon>Gelatoporia</taxon>
    </lineage>
</organism>
<sequence>MGFDIMFRCSTAHYSLSSSSSLVLPSPAVPPKTMEPAYDALNNKASLTPQRKHHKLLKDGSEVWSDDVEKIFVDGLRKYWESPWATYSRGRSRWRNQFLVDHLKKHGIERSKKQVASHIQVLRNMWRGEPEFHLVAGGEELFLENGLLAPTAPKRKKSADRHDRASRPRLDSQDSYSSSSSASTPDFAALEFPAELSSPTSTHFASPPSIPFPDASLDDVATASLLSLPDAPFATITPASARCRAKSTGVKLEPLAMDPALFTLPQAPFTDLPDFPYGLQPSPQPNRICSISLWTDGMNPCVINVDQLASASLLTSPSSQQTPPFRILLRMNINILHTGIANTPASQGFRGTVTFAAPWMSMAKCHTKAWSGKTCIEYDANFFDQLSAQPSPFGFNFDHDASPPVVACLPESPLSRCSWTDTVQTITQQIVVDNEVLAVIIYNIERTADATRAPAVELVGFHKYPWRMQAAQPFPTPPVSPSSSFPASFEGPLSSQHAQPMMARSFGSAEDPLCSALSFNRGSASYDAGASNMYPSGLF</sequence>
<reference evidence="5 6" key="1">
    <citation type="journal article" date="2012" name="Proc. Natl. Acad. Sci. U.S.A.">
        <title>Comparative genomics of Ceriporiopsis subvermispora and Phanerochaete chrysosporium provide insight into selective ligninolysis.</title>
        <authorList>
            <person name="Fernandez-Fueyo E."/>
            <person name="Ruiz-Duenas F.J."/>
            <person name="Ferreira P."/>
            <person name="Floudas D."/>
            <person name="Hibbett D.S."/>
            <person name="Canessa P."/>
            <person name="Larrondo L.F."/>
            <person name="James T.Y."/>
            <person name="Seelenfreund D."/>
            <person name="Lobos S."/>
            <person name="Polanco R."/>
            <person name="Tello M."/>
            <person name="Honda Y."/>
            <person name="Watanabe T."/>
            <person name="Watanabe T."/>
            <person name="Ryu J.S."/>
            <person name="Kubicek C.P."/>
            <person name="Schmoll M."/>
            <person name="Gaskell J."/>
            <person name="Hammel K.E."/>
            <person name="St John F.J."/>
            <person name="Vanden Wymelenberg A."/>
            <person name="Sabat G."/>
            <person name="Splinter BonDurant S."/>
            <person name="Syed K."/>
            <person name="Yadav J.S."/>
            <person name="Doddapaneni H."/>
            <person name="Subramanian V."/>
            <person name="Lavin J.L."/>
            <person name="Oguiza J.A."/>
            <person name="Perez G."/>
            <person name="Pisabarro A.G."/>
            <person name="Ramirez L."/>
            <person name="Santoyo F."/>
            <person name="Master E."/>
            <person name="Coutinho P.M."/>
            <person name="Henrissat B."/>
            <person name="Lombard V."/>
            <person name="Magnuson J.K."/>
            <person name="Kuees U."/>
            <person name="Hori C."/>
            <person name="Igarashi K."/>
            <person name="Samejima M."/>
            <person name="Held B.W."/>
            <person name="Barry K.W."/>
            <person name="LaButti K.M."/>
            <person name="Lapidus A."/>
            <person name="Lindquist E.A."/>
            <person name="Lucas S.M."/>
            <person name="Riley R."/>
            <person name="Salamov A.A."/>
            <person name="Hoffmeister D."/>
            <person name="Schwenk D."/>
            <person name="Hadar Y."/>
            <person name="Yarden O."/>
            <person name="de Vries R.P."/>
            <person name="Wiebenga A."/>
            <person name="Stenlid J."/>
            <person name="Eastwood D."/>
            <person name="Grigoriev I.V."/>
            <person name="Berka R.M."/>
            <person name="Blanchette R.A."/>
            <person name="Kersten P."/>
            <person name="Martinez A.T."/>
            <person name="Vicuna R."/>
            <person name="Cullen D."/>
        </authorList>
    </citation>
    <scope>NUCLEOTIDE SEQUENCE [LARGE SCALE GENOMIC DNA]</scope>
    <source>
        <strain evidence="5 6">B</strain>
    </source>
</reference>
<dbReference type="Pfam" id="PF01285">
    <property type="entry name" value="TEA"/>
    <property type="match status" value="1"/>
</dbReference>
<feature type="DNA-binding region" description="TEA" evidence="2">
    <location>
        <begin position="57"/>
        <end position="129"/>
    </location>
</feature>
<gene>
    <name evidence="5" type="ORF">CERSUDRAFT_113704</name>
</gene>
<comment type="similarity">
    <text evidence="1">Belongs to the TEC1 family.</text>
</comment>
<feature type="region of interest" description="Disordered" evidence="3">
    <location>
        <begin position="152"/>
        <end position="183"/>
    </location>
</feature>
<feature type="region of interest" description="Disordered" evidence="3">
    <location>
        <begin position="475"/>
        <end position="494"/>
    </location>
</feature>
<evidence type="ECO:0000313" key="6">
    <source>
        <dbReference type="Proteomes" id="UP000016930"/>
    </source>
</evidence>
<dbReference type="InterPro" id="IPR000818">
    <property type="entry name" value="TEA/ATTS_dom"/>
</dbReference>
<feature type="domain" description="TEA" evidence="4">
    <location>
        <begin position="57"/>
        <end position="129"/>
    </location>
</feature>
<evidence type="ECO:0000259" key="4">
    <source>
        <dbReference type="PROSITE" id="PS51088"/>
    </source>
</evidence>
<accession>M2QNB7</accession>
<evidence type="ECO:0000256" key="2">
    <source>
        <dbReference type="PROSITE-ProRule" id="PRU00505"/>
    </source>
</evidence>
<dbReference type="AlphaFoldDB" id="M2QNB7"/>
<dbReference type="HOGENOM" id="CLU_039062_0_0_1"/>
<dbReference type="STRING" id="914234.M2QNB7"/>
<name>M2QNB7_CERS8</name>
<dbReference type="SMART" id="SM00426">
    <property type="entry name" value="TEA"/>
    <property type="match status" value="1"/>
</dbReference>
<feature type="compositionally biased region" description="Low complexity" evidence="3">
    <location>
        <begin position="173"/>
        <end position="183"/>
    </location>
</feature>
<proteinExistence type="inferred from homology"/>
<dbReference type="GO" id="GO:0003700">
    <property type="term" value="F:DNA-binding transcription factor activity"/>
    <property type="evidence" value="ECO:0007669"/>
    <property type="project" value="InterPro"/>
</dbReference>
<keyword evidence="6" id="KW-1185">Reference proteome</keyword>
<evidence type="ECO:0000313" key="5">
    <source>
        <dbReference type="EMBL" id="EMD38523.1"/>
    </source>
</evidence>
<protein>
    <recommendedName>
        <fullName evidence="4">TEA domain-containing protein</fullName>
    </recommendedName>
</protein>
<feature type="compositionally biased region" description="Basic and acidic residues" evidence="3">
    <location>
        <begin position="160"/>
        <end position="172"/>
    </location>
</feature>
<dbReference type="Proteomes" id="UP000016930">
    <property type="component" value="Unassembled WGS sequence"/>
</dbReference>
<dbReference type="PROSITE" id="PS51088">
    <property type="entry name" value="TEA_2"/>
    <property type="match status" value="1"/>
</dbReference>